<protein>
    <submittedName>
        <fullName evidence="1">Uncharacterized protein</fullName>
    </submittedName>
</protein>
<organism evidence="1">
    <name type="scientific">Rhizophora mucronata</name>
    <name type="common">Asiatic mangrove</name>
    <dbReference type="NCBI Taxonomy" id="61149"/>
    <lineage>
        <taxon>Eukaryota</taxon>
        <taxon>Viridiplantae</taxon>
        <taxon>Streptophyta</taxon>
        <taxon>Embryophyta</taxon>
        <taxon>Tracheophyta</taxon>
        <taxon>Spermatophyta</taxon>
        <taxon>Magnoliopsida</taxon>
        <taxon>eudicotyledons</taxon>
        <taxon>Gunneridae</taxon>
        <taxon>Pentapetalae</taxon>
        <taxon>rosids</taxon>
        <taxon>fabids</taxon>
        <taxon>Malpighiales</taxon>
        <taxon>Rhizophoraceae</taxon>
        <taxon>Rhizophora</taxon>
    </lineage>
</organism>
<accession>A0A2P2QIP9</accession>
<reference evidence="1" key="1">
    <citation type="submission" date="2018-02" db="EMBL/GenBank/DDBJ databases">
        <title>Rhizophora mucronata_Transcriptome.</title>
        <authorList>
            <person name="Meera S.P."/>
            <person name="Sreeshan A."/>
            <person name="Augustine A."/>
        </authorList>
    </citation>
    <scope>NUCLEOTIDE SEQUENCE</scope>
    <source>
        <tissue evidence="1">Leaf</tissue>
    </source>
</reference>
<dbReference type="EMBL" id="GGEC01086301">
    <property type="protein sequence ID" value="MBX66785.1"/>
    <property type="molecule type" value="Transcribed_RNA"/>
</dbReference>
<name>A0A2P2QIP9_RHIMU</name>
<evidence type="ECO:0000313" key="1">
    <source>
        <dbReference type="EMBL" id="MBX66785.1"/>
    </source>
</evidence>
<dbReference type="AlphaFoldDB" id="A0A2P2QIP9"/>
<sequence>MLASILSLFSVRYSTLASTAAN</sequence>
<proteinExistence type="predicted"/>